<gene>
    <name evidence="1" type="ORF">Dxin01_00647</name>
</gene>
<proteinExistence type="predicted"/>
<dbReference type="Proteomes" id="UP001458946">
    <property type="component" value="Unassembled WGS sequence"/>
</dbReference>
<protein>
    <submittedName>
        <fullName evidence="1">Uncharacterized protein</fullName>
    </submittedName>
</protein>
<sequence length="204" mass="22348">MAQAAPNCTLANATDYGSYAQLTMQYSSEVDQDNAAYNWAQCRAASLDASLAGMPQLRARIAALRKQFREMREIESTLAGIRAGGGTMYGHSVPRSFAPLEDQLLSLSNLARSKAGAATGQLYAKVMADAKAQHAAYIKTLRAYKPKPDEDYVRYDPKEWNGYVSRYEALGKSIMQTLGSRGDAATALGYSILTTWTFDAKDEY</sequence>
<evidence type="ECO:0000313" key="1">
    <source>
        <dbReference type="EMBL" id="GAA5500919.1"/>
    </source>
</evidence>
<accession>A0ABP9V6M9</accession>
<dbReference type="EMBL" id="BAABRN010000005">
    <property type="protein sequence ID" value="GAA5500919.1"/>
    <property type="molecule type" value="Genomic_DNA"/>
</dbReference>
<reference evidence="1 2" key="1">
    <citation type="submission" date="2024-02" db="EMBL/GenBank/DDBJ databases">
        <title>Deinococcus xinjiangensis NBRC 107630.</title>
        <authorList>
            <person name="Ichikawa N."/>
            <person name="Katano-Makiyama Y."/>
            <person name="Hidaka K."/>
        </authorList>
    </citation>
    <scope>NUCLEOTIDE SEQUENCE [LARGE SCALE GENOMIC DNA]</scope>
    <source>
        <strain evidence="1 2">NBRC 107630</strain>
    </source>
</reference>
<keyword evidence="2" id="KW-1185">Reference proteome</keyword>
<name>A0ABP9V6M9_9DEIO</name>
<organism evidence="1 2">
    <name type="scientific">Deinococcus xinjiangensis</name>
    <dbReference type="NCBI Taxonomy" id="457454"/>
    <lineage>
        <taxon>Bacteria</taxon>
        <taxon>Thermotogati</taxon>
        <taxon>Deinococcota</taxon>
        <taxon>Deinococci</taxon>
        <taxon>Deinococcales</taxon>
        <taxon>Deinococcaceae</taxon>
        <taxon>Deinococcus</taxon>
    </lineage>
</organism>
<comment type="caution">
    <text evidence="1">The sequence shown here is derived from an EMBL/GenBank/DDBJ whole genome shotgun (WGS) entry which is preliminary data.</text>
</comment>
<evidence type="ECO:0000313" key="2">
    <source>
        <dbReference type="Proteomes" id="UP001458946"/>
    </source>
</evidence>